<accession>A0A139GZM6</accession>
<dbReference type="OrthoDB" id="2565331at2759"/>
<dbReference type="AlphaFoldDB" id="A0A139GZM6"/>
<gene>
    <name evidence="2" type="ORF">AC578_6252</name>
</gene>
<sequence length="64" mass="6415">MDPPGGVVGALRRGVGDTINNTTGTKAVGEGFQGVSNGIEDEDGATSIAKAVEHGTGSKGKKMW</sequence>
<comment type="caution">
    <text evidence="2">The sequence shown here is derived from an EMBL/GenBank/DDBJ whole genome shotgun (WGS) entry which is preliminary data.</text>
</comment>
<dbReference type="Proteomes" id="UP000070133">
    <property type="component" value="Unassembled WGS sequence"/>
</dbReference>
<evidence type="ECO:0000313" key="2">
    <source>
        <dbReference type="EMBL" id="KXS95660.1"/>
    </source>
</evidence>
<protein>
    <submittedName>
        <fullName evidence="2">Uncharacterized protein</fullName>
    </submittedName>
</protein>
<reference evidence="2 3" key="1">
    <citation type="submission" date="2015-07" db="EMBL/GenBank/DDBJ databases">
        <title>Comparative genomics of the Sigatoka disease complex on banana suggests a link between parallel evolutionary changes in Pseudocercospora fijiensis and Pseudocercospora eumusae and increased virulence on the banana host.</title>
        <authorList>
            <person name="Chang T.-C."/>
            <person name="Salvucci A."/>
            <person name="Crous P.W."/>
            <person name="Stergiopoulos I."/>
        </authorList>
    </citation>
    <scope>NUCLEOTIDE SEQUENCE [LARGE SCALE GENOMIC DNA]</scope>
    <source>
        <strain evidence="2 3">CBS 114824</strain>
    </source>
</reference>
<feature type="region of interest" description="Disordered" evidence="1">
    <location>
        <begin position="1"/>
        <end position="22"/>
    </location>
</feature>
<keyword evidence="3" id="KW-1185">Reference proteome</keyword>
<evidence type="ECO:0000313" key="3">
    <source>
        <dbReference type="Proteomes" id="UP000070133"/>
    </source>
</evidence>
<organism evidence="2 3">
    <name type="scientific">Pseudocercospora eumusae</name>
    <dbReference type="NCBI Taxonomy" id="321146"/>
    <lineage>
        <taxon>Eukaryota</taxon>
        <taxon>Fungi</taxon>
        <taxon>Dikarya</taxon>
        <taxon>Ascomycota</taxon>
        <taxon>Pezizomycotina</taxon>
        <taxon>Dothideomycetes</taxon>
        <taxon>Dothideomycetidae</taxon>
        <taxon>Mycosphaerellales</taxon>
        <taxon>Mycosphaerellaceae</taxon>
        <taxon>Pseudocercospora</taxon>
    </lineage>
</organism>
<evidence type="ECO:0000256" key="1">
    <source>
        <dbReference type="SAM" id="MobiDB-lite"/>
    </source>
</evidence>
<name>A0A139GZM6_9PEZI</name>
<proteinExistence type="predicted"/>
<dbReference type="EMBL" id="LFZN01000205">
    <property type="protein sequence ID" value="KXS95660.1"/>
    <property type="molecule type" value="Genomic_DNA"/>
</dbReference>